<evidence type="ECO:0000313" key="13">
    <source>
        <dbReference type="Proteomes" id="UP000029733"/>
    </source>
</evidence>
<keyword evidence="5 12" id="KW-0808">Transferase</keyword>
<feature type="domain" description="CN hydrolase" evidence="11">
    <location>
        <begin position="224"/>
        <end position="440"/>
    </location>
</feature>
<dbReference type="PROSITE" id="PS50263">
    <property type="entry name" value="CN_HYDROLASE"/>
    <property type="match status" value="1"/>
</dbReference>
<evidence type="ECO:0000256" key="7">
    <source>
        <dbReference type="ARBA" id="ARBA00022989"/>
    </source>
</evidence>
<proteinExistence type="inferred from homology"/>
<dbReference type="Gene3D" id="3.60.110.10">
    <property type="entry name" value="Carbon-nitrogen hydrolase"/>
    <property type="match status" value="1"/>
</dbReference>
<dbReference type="PANTHER" id="PTHR38686">
    <property type="entry name" value="APOLIPOPROTEIN N-ACYLTRANSFERASE"/>
    <property type="match status" value="1"/>
</dbReference>
<evidence type="ECO:0000259" key="11">
    <source>
        <dbReference type="PROSITE" id="PS50263"/>
    </source>
</evidence>
<evidence type="ECO:0000256" key="8">
    <source>
        <dbReference type="ARBA" id="ARBA00023136"/>
    </source>
</evidence>
<dbReference type="InterPro" id="IPR004563">
    <property type="entry name" value="Apolipo_AcylTrfase"/>
</dbReference>
<dbReference type="GO" id="GO:0005886">
    <property type="term" value="C:plasma membrane"/>
    <property type="evidence" value="ECO:0007669"/>
    <property type="project" value="UniProtKB-SubCell"/>
</dbReference>
<dbReference type="AlphaFoldDB" id="A0A4U8T5Q5"/>
<accession>A0A4U8T5Q5</accession>
<evidence type="ECO:0000256" key="4">
    <source>
        <dbReference type="ARBA" id="ARBA00022519"/>
    </source>
</evidence>
<dbReference type="PANTHER" id="PTHR38686:SF1">
    <property type="entry name" value="APOLIPOPROTEIN N-ACYLTRANSFERASE"/>
    <property type="match status" value="1"/>
</dbReference>
<keyword evidence="4" id="KW-0997">Cell inner membrane</keyword>
<evidence type="ECO:0000256" key="10">
    <source>
        <dbReference type="SAM" id="Phobius"/>
    </source>
</evidence>
<dbReference type="Proteomes" id="UP000029733">
    <property type="component" value="Unassembled WGS sequence"/>
</dbReference>
<keyword evidence="12" id="KW-0449">Lipoprotein</keyword>
<feature type="transmembrane region" description="Helical" evidence="10">
    <location>
        <begin position="190"/>
        <end position="208"/>
    </location>
</feature>
<name>A0A4U8T5Q5_9HELI</name>
<dbReference type="Pfam" id="PF00795">
    <property type="entry name" value="CN_hydrolase"/>
    <property type="match status" value="1"/>
</dbReference>
<dbReference type="SUPFAM" id="SSF56317">
    <property type="entry name" value="Carbon-nitrogen hydrolase"/>
    <property type="match status" value="1"/>
</dbReference>
<evidence type="ECO:0000256" key="6">
    <source>
        <dbReference type="ARBA" id="ARBA00022692"/>
    </source>
</evidence>
<keyword evidence="7 10" id="KW-1133">Transmembrane helix</keyword>
<dbReference type="Pfam" id="PF26365">
    <property type="entry name" value="ApoNAT_membrane"/>
    <property type="match status" value="1"/>
</dbReference>
<reference evidence="12 13" key="1">
    <citation type="journal article" date="2014" name="Genome Announc.">
        <title>Draft genome sequences of eight enterohepatic helicobacter species isolated from both laboratory and wild rodents.</title>
        <authorList>
            <person name="Sheh A."/>
            <person name="Shen Z."/>
            <person name="Fox J.G."/>
        </authorList>
    </citation>
    <scope>NUCLEOTIDE SEQUENCE [LARGE SCALE GENOMIC DNA]</scope>
    <source>
        <strain evidence="12 13">MIT 09-6949</strain>
    </source>
</reference>
<gene>
    <name evidence="12" type="ORF">LS71_008995</name>
</gene>
<organism evidence="12 13">
    <name type="scientific">Helicobacter jaachi</name>
    <dbReference type="NCBI Taxonomy" id="1677920"/>
    <lineage>
        <taxon>Bacteria</taxon>
        <taxon>Pseudomonadati</taxon>
        <taxon>Campylobacterota</taxon>
        <taxon>Epsilonproteobacteria</taxon>
        <taxon>Campylobacterales</taxon>
        <taxon>Helicobacteraceae</taxon>
        <taxon>Helicobacter</taxon>
    </lineage>
</organism>
<feature type="transmembrane region" description="Helical" evidence="10">
    <location>
        <begin position="84"/>
        <end position="105"/>
    </location>
</feature>
<dbReference type="GO" id="GO:0016410">
    <property type="term" value="F:N-acyltransferase activity"/>
    <property type="evidence" value="ECO:0007669"/>
    <property type="project" value="InterPro"/>
</dbReference>
<dbReference type="STRING" id="1677920.LS71_08600"/>
<evidence type="ECO:0000256" key="5">
    <source>
        <dbReference type="ARBA" id="ARBA00022679"/>
    </source>
</evidence>
<evidence type="ECO:0000256" key="9">
    <source>
        <dbReference type="ARBA" id="ARBA00023315"/>
    </source>
</evidence>
<dbReference type="OrthoDB" id="9804277at2"/>
<keyword evidence="13" id="KW-1185">Reference proteome</keyword>
<dbReference type="InterPro" id="IPR059109">
    <property type="entry name" value="Lnt_membrane_dom"/>
</dbReference>
<dbReference type="InterPro" id="IPR003010">
    <property type="entry name" value="C-N_Hydrolase"/>
</dbReference>
<feature type="transmembrane region" description="Helical" evidence="10">
    <location>
        <begin position="27"/>
        <end position="47"/>
    </location>
</feature>
<comment type="subcellular location">
    <subcellularLocation>
        <location evidence="1">Cell membrane</location>
        <topology evidence="1">Multi-pass membrane protein</topology>
    </subcellularLocation>
</comment>
<evidence type="ECO:0000256" key="1">
    <source>
        <dbReference type="ARBA" id="ARBA00004651"/>
    </source>
</evidence>
<dbReference type="EMBL" id="JRPR02000015">
    <property type="protein sequence ID" value="TLD94880.1"/>
    <property type="molecule type" value="Genomic_DNA"/>
</dbReference>
<comment type="caution">
    <text evidence="12">The sequence shown here is derived from an EMBL/GenBank/DDBJ whole genome shotgun (WGS) entry which is preliminary data.</text>
</comment>
<feature type="transmembrane region" description="Helical" evidence="10">
    <location>
        <begin position="59"/>
        <end position="77"/>
    </location>
</feature>
<dbReference type="GO" id="GO:0042158">
    <property type="term" value="P:lipoprotein biosynthetic process"/>
    <property type="evidence" value="ECO:0007669"/>
    <property type="project" value="InterPro"/>
</dbReference>
<feature type="transmembrane region" description="Helical" evidence="10">
    <location>
        <begin position="111"/>
        <end position="132"/>
    </location>
</feature>
<comment type="similarity">
    <text evidence="2">Belongs to the CN hydrolase family. Apolipoprotein N-acyltransferase subfamily.</text>
</comment>
<sequence length="440" mass="50706">MRHIRLICFETPYIALSWRDSRTFLPFIKWLFISFVFAFVCMAPFYAQWALQVCGILTPPLFLTSLLGLLSFASVLLTPKNRRFSVGFFIGVLWFYWIGLGLRYFDMSFLIPLVTILVGLVVGVIFYVGLWCECLLWRLIFLLLLSYVKPLGFDWIVLESVFAYSYMGVDKLSVAFIIVGLWLICKYERWWRLLGVACLIFAIDFGAFKHKDTDSITTLRIKLIQSDVKQDFAWRMQSMGSIFDKHISHIRQAIGEGYDVVVLPESSFYAPLDRIYTQDSTYFALLRELSRHIAIVTGALRVEMGEEGMLYFNTTYKFENTEVAFYDKVLLVPFGEYLPAFLLPVVNIFFEGIGGFSAGKDFGYFDIKGARFKNAICYEGTNKGFYADYPQYVIVTSNNAWFVPSLEPILQQNLMKYYARLYGSVIFHATNLSPQALITP</sequence>
<keyword evidence="6 10" id="KW-0812">Transmembrane</keyword>
<evidence type="ECO:0000256" key="2">
    <source>
        <dbReference type="ARBA" id="ARBA00010065"/>
    </source>
</evidence>
<evidence type="ECO:0000313" key="12">
    <source>
        <dbReference type="EMBL" id="TLD94880.1"/>
    </source>
</evidence>
<protein>
    <submittedName>
        <fullName evidence="12">Apolipoprotein N-acyltransferase</fullName>
    </submittedName>
</protein>
<keyword evidence="8 10" id="KW-0472">Membrane</keyword>
<keyword evidence="3" id="KW-1003">Cell membrane</keyword>
<evidence type="ECO:0000256" key="3">
    <source>
        <dbReference type="ARBA" id="ARBA00022475"/>
    </source>
</evidence>
<dbReference type="NCBIfam" id="TIGR00546">
    <property type="entry name" value="lnt"/>
    <property type="match status" value="1"/>
</dbReference>
<dbReference type="NCBIfam" id="NF008934">
    <property type="entry name" value="PRK12291.1"/>
    <property type="match status" value="1"/>
</dbReference>
<feature type="transmembrane region" description="Helical" evidence="10">
    <location>
        <begin position="164"/>
        <end position="183"/>
    </location>
</feature>
<keyword evidence="9 12" id="KW-0012">Acyltransferase</keyword>
<dbReference type="InterPro" id="IPR036526">
    <property type="entry name" value="C-N_Hydrolase_sf"/>
</dbReference>
<feature type="transmembrane region" description="Helical" evidence="10">
    <location>
        <begin position="139"/>
        <end position="158"/>
    </location>
</feature>
<dbReference type="InterPro" id="IPR059110">
    <property type="entry name" value="Lnt_campylobact"/>
</dbReference>